<proteinExistence type="inferred from homology"/>
<feature type="region of interest" description="Disordered" evidence="18">
    <location>
        <begin position="498"/>
        <end position="527"/>
    </location>
</feature>
<protein>
    <recommendedName>
        <fullName evidence="16">Steroid receptor RNA activator 1</fullName>
    </recommendedName>
    <alternativeName>
        <fullName evidence="17">Steroid receptor RNA activator protein</fullName>
    </alternativeName>
</protein>
<dbReference type="InterPro" id="IPR039576">
    <property type="entry name" value="APBB1/2/3"/>
</dbReference>
<evidence type="ECO:0000256" key="10">
    <source>
        <dbReference type="ARBA" id="ARBA00023170"/>
    </source>
</evidence>
<accession>A0A8C0MFM4</accession>
<evidence type="ECO:0000313" key="22">
    <source>
        <dbReference type="Proteomes" id="UP000694429"/>
    </source>
</evidence>
<name>A0A8C0MFM4_CANLF</name>
<evidence type="ECO:0000256" key="7">
    <source>
        <dbReference type="ARBA" id="ARBA00023015"/>
    </source>
</evidence>
<dbReference type="PROSITE" id="PS01179">
    <property type="entry name" value="PID"/>
    <property type="match status" value="1"/>
</dbReference>
<evidence type="ECO:0000256" key="18">
    <source>
        <dbReference type="SAM" id="MobiDB-lite"/>
    </source>
</evidence>
<dbReference type="GO" id="GO:0005737">
    <property type="term" value="C:cytoplasm"/>
    <property type="evidence" value="ECO:0007669"/>
    <property type="project" value="UniProtKB-SubCell"/>
</dbReference>
<dbReference type="OrthoDB" id="5969782at2759"/>
<evidence type="ECO:0000313" key="21">
    <source>
        <dbReference type="Ensembl" id="ENSCAFP00030008432.1"/>
    </source>
</evidence>
<evidence type="ECO:0000256" key="5">
    <source>
        <dbReference type="ARBA" id="ARBA00022703"/>
    </source>
</evidence>
<keyword evidence="6" id="KW-0677">Repeat</keyword>
<keyword evidence="3" id="KW-0963">Cytoplasm</keyword>
<dbReference type="AlphaFoldDB" id="A0A8C0MFM4"/>
<sequence length="527" mass="57620">MLGKDYMLAIILVNCDDDLWGDQSLEGEPGLPPGWRKIRDAAGTYYWHVPSGSTQWQRPTWETGDAEDPGTKTEGIWGLRPPKGRSFSSLESSLDRRTSLSWYGEESYIQSMEPGAKCFAVRSLGWVEVPEEDLVPGKSSIAVNNCIQQLAQTRSRSHSQPPDGAWGEGQNMLMILKKDAMSLVNPLDHSLIHCQPLVHIRVWGVGSSKGRDRDFAFVAGDKDSCMLKCHVFRCDVPAKAIASALHGLCAQILSERVGVSGDSRDSPCSSLDPISPEDLPRQVELLDAVSQAAQKYEALYMGTLPVTKAMGNKERGWNDPPQFSYGLQTLAGGPKRTPLTKRIAAPQDGSPRVPASQTSQGPPPMGPPPPSSQASRPPPVGSYLASSVKPANLPVMESETLLEDVLKPLKEALEDCRGHTKKQVCDDISRRLALLQEQWAGGKLSVSVKKRMALLVQELSSHQWDAADNIHCSLMVDHVTEVSQWMVGVKRLIAEKRNLSSEEEANEETSTATAEEFQTVPGVQEAP</sequence>
<dbReference type="SMART" id="SM00462">
    <property type="entry name" value="PTB"/>
    <property type="match status" value="1"/>
</dbReference>
<evidence type="ECO:0000256" key="9">
    <source>
        <dbReference type="ARBA" id="ARBA00023163"/>
    </source>
</evidence>
<dbReference type="GO" id="GO:0006915">
    <property type="term" value="P:apoptotic process"/>
    <property type="evidence" value="ECO:0007669"/>
    <property type="project" value="UniProtKB-KW"/>
</dbReference>
<keyword evidence="4" id="KW-0597">Phosphoprotein</keyword>
<evidence type="ECO:0000256" key="15">
    <source>
        <dbReference type="ARBA" id="ARBA00063541"/>
    </source>
</evidence>
<evidence type="ECO:0000256" key="8">
    <source>
        <dbReference type="ARBA" id="ARBA00023159"/>
    </source>
</evidence>
<evidence type="ECO:0000256" key="17">
    <source>
        <dbReference type="ARBA" id="ARBA00081120"/>
    </source>
</evidence>
<comment type="subunit">
    <text evidence="15">SRA1 RNA exists in a ribonucleoprotein complex containing NCOA1. The RNA also forms a complex with PUS1 and RARG in the nucleus. Interacts with AR.</text>
</comment>
<dbReference type="Gene3D" id="1.20.940.10">
    <property type="entry name" value="Functional domain of the splicing factor Prp18"/>
    <property type="match status" value="1"/>
</dbReference>
<keyword evidence="12" id="KW-0687">Ribonucleoprotein</keyword>
<dbReference type="PANTHER" id="PTHR14058">
    <property type="entry name" value="AMYLOID BETA A4 PRECURSOR PROTEIN-BINDING FAMILY B"/>
    <property type="match status" value="1"/>
</dbReference>
<dbReference type="PROSITE" id="PS01159">
    <property type="entry name" value="WW_DOMAIN_1"/>
    <property type="match status" value="1"/>
</dbReference>
<keyword evidence="11" id="KW-0539">Nucleus</keyword>
<feature type="domain" description="PID" evidence="19">
    <location>
        <begin position="119"/>
        <end position="256"/>
    </location>
</feature>
<dbReference type="GO" id="GO:0005634">
    <property type="term" value="C:nucleus"/>
    <property type="evidence" value="ECO:0007669"/>
    <property type="project" value="UniProtKB-SubCell"/>
</dbReference>
<keyword evidence="8" id="KW-0010">Activator</keyword>
<evidence type="ECO:0000259" key="19">
    <source>
        <dbReference type="PROSITE" id="PS01179"/>
    </source>
</evidence>
<comment type="subcellular location">
    <subcellularLocation>
        <location evidence="2">Cytoplasm</location>
    </subcellularLocation>
    <subcellularLocation>
        <location evidence="1">Nucleus</location>
    </subcellularLocation>
</comment>
<dbReference type="FunFam" id="1.20.940.10:FF:000006">
    <property type="entry name" value="steroid receptor RNA activator 1"/>
    <property type="match status" value="1"/>
</dbReference>
<feature type="region of interest" description="Disordered" evidence="18">
    <location>
        <begin position="312"/>
        <end position="386"/>
    </location>
</feature>
<dbReference type="PANTHER" id="PTHR14058:SF10">
    <property type="entry name" value="AMYLOID-BETA A4 PRECURSOR PROTEIN-BINDING FAMILY B MEMBER 3"/>
    <property type="match status" value="1"/>
</dbReference>
<feature type="region of interest" description="Disordered" evidence="18">
    <location>
        <begin position="56"/>
        <end position="78"/>
    </location>
</feature>
<evidence type="ECO:0000256" key="4">
    <source>
        <dbReference type="ARBA" id="ARBA00022553"/>
    </source>
</evidence>
<dbReference type="InterPro" id="IPR001202">
    <property type="entry name" value="WW_dom"/>
</dbReference>
<comment type="function">
    <text evidence="13">Functional RNA which acts as a transcriptional coactivator that selectively enhances steroid receptor-mediated transactivation ligand-independently through a mechanism involving the modulating N-terminal domain (AF-1) of steroid receptors. Also mediates transcriptional coactivation of steroid receptors ligand-dependently through the steroid-binding domain (AF-2). Enhances cellular proliferation and differentiation and promotes apoptosis in vivo. May play a role in tumorigenesis.</text>
</comment>
<dbReference type="InterPro" id="IPR036020">
    <property type="entry name" value="WW_dom_sf"/>
</dbReference>
<dbReference type="Pfam" id="PF07304">
    <property type="entry name" value="SRA1"/>
    <property type="match status" value="1"/>
</dbReference>
<evidence type="ECO:0000256" key="16">
    <source>
        <dbReference type="ARBA" id="ARBA00073527"/>
    </source>
</evidence>
<evidence type="ECO:0000256" key="2">
    <source>
        <dbReference type="ARBA" id="ARBA00004496"/>
    </source>
</evidence>
<dbReference type="SUPFAM" id="SSF50729">
    <property type="entry name" value="PH domain-like"/>
    <property type="match status" value="1"/>
</dbReference>
<organism evidence="21 22">
    <name type="scientific">Canis lupus familiaris</name>
    <name type="common">Dog</name>
    <name type="synonym">Canis familiaris</name>
    <dbReference type="NCBI Taxonomy" id="9615"/>
    <lineage>
        <taxon>Eukaryota</taxon>
        <taxon>Metazoa</taxon>
        <taxon>Chordata</taxon>
        <taxon>Craniata</taxon>
        <taxon>Vertebrata</taxon>
        <taxon>Euteleostomi</taxon>
        <taxon>Mammalia</taxon>
        <taxon>Eutheria</taxon>
        <taxon>Laurasiatheria</taxon>
        <taxon>Carnivora</taxon>
        <taxon>Caniformia</taxon>
        <taxon>Canidae</taxon>
        <taxon>Canis</taxon>
    </lineage>
</organism>
<dbReference type="Gene3D" id="2.30.29.30">
    <property type="entry name" value="Pleckstrin-homology domain (PH domain)/Phosphotyrosine-binding domain (PTB)"/>
    <property type="match status" value="1"/>
</dbReference>
<dbReference type="Proteomes" id="UP000694429">
    <property type="component" value="Chromosome 2"/>
</dbReference>
<dbReference type="InterPro" id="IPR006020">
    <property type="entry name" value="PTB/PI_dom"/>
</dbReference>
<dbReference type="Pfam" id="PF00640">
    <property type="entry name" value="PID"/>
    <property type="match status" value="1"/>
</dbReference>
<evidence type="ECO:0000256" key="3">
    <source>
        <dbReference type="ARBA" id="ARBA00022490"/>
    </source>
</evidence>
<reference evidence="21" key="1">
    <citation type="submission" date="2019-03" db="EMBL/GenBank/DDBJ databases">
        <authorList>
            <person name="Warren W.C."/>
            <person name="Johnson G.S."/>
        </authorList>
    </citation>
    <scope>NUCLEOTIDE SEQUENCE [LARGE SCALE GENOMIC DNA]</scope>
    <source>
        <strain evidence="21">Basenji</strain>
    </source>
</reference>
<dbReference type="CDD" id="cd01272">
    <property type="entry name" value="PTB1_Fe65"/>
    <property type="match status" value="1"/>
</dbReference>
<dbReference type="Ensembl" id="ENSCAFT00030009648.1">
    <property type="protein sequence ID" value="ENSCAFP00030008432.1"/>
    <property type="gene ID" value="ENSCAFG00030005275.1"/>
</dbReference>
<feature type="domain" description="WW" evidence="20">
    <location>
        <begin position="29"/>
        <end position="61"/>
    </location>
</feature>
<dbReference type="Gene3D" id="2.20.70.10">
    <property type="match status" value="1"/>
</dbReference>
<dbReference type="FunFam" id="2.20.70.10:FF:000003">
    <property type="entry name" value="amyloid beta A4 precursor protein-binding family B member 2"/>
    <property type="match status" value="1"/>
</dbReference>
<keyword evidence="5" id="KW-0053">Apoptosis</keyword>
<gene>
    <name evidence="21" type="primary">APBB3</name>
</gene>
<feature type="compositionally biased region" description="Pro residues" evidence="18">
    <location>
        <begin position="361"/>
        <end position="380"/>
    </location>
</feature>
<dbReference type="InterPro" id="IPR011993">
    <property type="entry name" value="PH-like_dom_sf"/>
</dbReference>
<evidence type="ECO:0000256" key="6">
    <source>
        <dbReference type="ARBA" id="ARBA00022737"/>
    </source>
</evidence>
<evidence type="ECO:0000256" key="11">
    <source>
        <dbReference type="ARBA" id="ARBA00023242"/>
    </source>
</evidence>
<dbReference type="SUPFAM" id="SSF51045">
    <property type="entry name" value="WW domain"/>
    <property type="match status" value="1"/>
</dbReference>
<dbReference type="GO" id="GO:0001540">
    <property type="term" value="F:amyloid-beta binding"/>
    <property type="evidence" value="ECO:0007669"/>
    <property type="project" value="InterPro"/>
</dbReference>
<evidence type="ECO:0000256" key="13">
    <source>
        <dbReference type="ARBA" id="ARBA00059202"/>
    </source>
</evidence>
<dbReference type="FunFam" id="2.30.29.30:FF:000143">
    <property type="entry name" value="amyloid beta A4 precursor protein-binding family B member 3 isoform X2"/>
    <property type="match status" value="1"/>
</dbReference>
<dbReference type="InterPro" id="IPR009917">
    <property type="entry name" value="SRA1/Sec31"/>
</dbReference>
<comment type="similarity">
    <text evidence="14">Belongs to the SRA1 family.</text>
</comment>
<keyword evidence="7" id="KW-0805">Transcription regulation</keyword>
<dbReference type="CDD" id="cd00201">
    <property type="entry name" value="WW"/>
    <property type="match status" value="1"/>
</dbReference>
<keyword evidence="10" id="KW-0675">Receptor</keyword>
<keyword evidence="9" id="KW-0804">Transcription</keyword>
<dbReference type="Pfam" id="PF00397">
    <property type="entry name" value="WW"/>
    <property type="match status" value="1"/>
</dbReference>
<evidence type="ECO:0000256" key="14">
    <source>
        <dbReference type="ARBA" id="ARBA00061450"/>
    </source>
</evidence>
<reference evidence="21" key="2">
    <citation type="submission" date="2025-08" db="UniProtKB">
        <authorList>
            <consortium name="Ensembl"/>
        </authorList>
    </citation>
    <scope>IDENTIFICATION</scope>
</reference>
<evidence type="ECO:0000256" key="12">
    <source>
        <dbReference type="ARBA" id="ARBA00023274"/>
    </source>
</evidence>
<evidence type="ECO:0000259" key="20">
    <source>
        <dbReference type="PROSITE" id="PS50020"/>
    </source>
</evidence>
<dbReference type="PROSITE" id="PS50020">
    <property type="entry name" value="WW_DOMAIN_2"/>
    <property type="match status" value="1"/>
</dbReference>
<dbReference type="SMART" id="SM00456">
    <property type="entry name" value="WW"/>
    <property type="match status" value="1"/>
</dbReference>
<evidence type="ECO:0000256" key="1">
    <source>
        <dbReference type="ARBA" id="ARBA00004123"/>
    </source>
</evidence>
<dbReference type="GO" id="GO:1990904">
    <property type="term" value="C:ribonucleoprotein complex"/>
    <property type="evidence" value="ECO:0007669"/>
    <property type="project" value="UniProtKB-KW"/>
</dbReference>